<dbReference type="InterPro" id="IPR002182">
    <property type="entry name" value="NB-ARC"/>
</dbReference>
<dbReference type="PANTHER" id="PTHR46082:SF6">
    <property type="entry name" value="AAA+ ATPASE DOMAIN-CONTAINING PROTEIN-RELATED"/>
    <property type="match status" value="1"/>
</dbReference>
<dbReference type="InterPro" id="IPR011990">
    <property type="entry name" value="TPR-like_helical_dom_sf"/>
</dbReference>
<dbReference type="PANTHER" id="PTHR46082">
    <property type="entry name" value="ATP/GTP-BINDING PROTEIN-RELATED"/>
    <property type="match status" value="1"/>
</dbReference>
<keyword evidence="4" id="KW-1185">Reference proteome</keyword>
<organism evidence="3 4">
    <name type="scientific">Streptomyces erythrochromogenes</name>
    <dbReference type="NCBI Taxonomy" id="285574"/>
    <lineage>
        <taxon>Bacteria</taxon>
        <taxon>Bacillati</taxon>
        <taxon>Actinomycetota</taxon>
        <taxon>Actinomycetes</taxon>
        <taxon>Kitasatosporales</taxon>
        <taxon>Streptomycetaceae</taxon>
        <taxon>Streptomyces</taxon>
    </lineage>
</organism>
<dbReference type="SUPFAM" id="SSF48452">
    <property type="entry name" value="TPR-like"/>
    <property type="match status" value="2"/>
</dbReference>
<evidence type="ECO:0000313" key="3">
    <source>
        <dbReference type="EMBL" id="WUN77136.1"/>
    </source>
</evidence>
<name>A0ABZ1Q393_9ACTN</name>
<dbReference type="SUPFAM" id="SSF52540">
    <property type="entry name" value="P-loop containing nucleoside triphosphate hydrolases"/>
    <property type="match status" value="1"/>
</dbReference>
<evidence type="ECO:0000313" key="4">
    <source>
        <dbReference type="Proteomes" id="UP001432312"/>
    </source>
</evidence>
<proteinExistence type="predicted"/>
<evidence type="ECO:0000256" key="1">
    <source>
        <dbReference type="SAM" id="MobiDB-lite"/>
    </source>
</evidence>
<dbReference type="RefSeq" id="WP_328738272.1">
    <property type="nucleotide sequence ID" value="NZ_CP108036.1"/>
</dbReference>
<feature type="compositionally biased region" description="Low complexity" evidence="1">
    <location>
        <begin position="14"/>
        <end position="52"/>
    </location>
</feature>
<evidence type="ECO:0000259" key="2">
    <source>
        <dbReference type="Pfam" id="PF00931"/>
    </source>
</evidence>
<sequence>MGRKNKGRRKRAKTTGAGVSANKTGNAAATSAATATTGYQGPAPRGGSAPGSVHLSGTGNATGSDGALVNTGYVHQMNVEKLTLRKGSARDPAAWPHQVGVVPSSARSFQQRAEADRLRDAVDGGGTAVLSQVLTGMGGVGKTQLAADYARTAWNDSSLDVLVWITASTQSAVVSGYAQAGVELCRADPANPEQAAKQFLAWLAHKPGQRPCRWLVVLDDVADPGDLIVGRDDPARCYSLWPPAGPHGRTLLTTRRRDAALFGEGRRRIDVSLFTADESLAYLTASLNSQGRTEPADQLAALAHDLGHLPLALAQAAAYIVDSGESAAVYRYLLADRATTLTDLTPESLPDEQATALAAAWSLSIDRADTLRPVGLARPMLHLAALLDANGIPQVIVSSPSARTHLAAHRTPAGPTHPWLPKWWPGRRWRPLTPVSPKEAQGALRALDRLSLIDHQPGTPHQVVRVHQLIQHATRDTLTPNQHYHTARTAADALMDTWPKIERDTDLARMFRTNADALTRHAEDALYSPDAHPVLYRLGISLGESGQVTAAIDHFRSLVTTCGSSLGEDHPNTLTARNNLAAMRGNAWDTADAVQALTDLVESMVRVRGTDHPDTLTARNNLAAMRGEAGDAAGAAQALTDLLESMVRVLGPNHYTTLTARGNLASWQGRAGDEAGAVQALTEVVESMVRVLGPDHPTTLTMRNNLAGWRGEAGDAAGAAQALTELLADRIRVLGEGHPDTLDTRSHLAARRGEAGDAAGAAQALTDLLELLERVLEPDHGTTLTARTNLAAMRWRAGDATGALQALTDLHECLGRVLGEDHRTTRSVRATLADMQRQAGDEAEVVQATLTDLLESLGRIQGSDGFEVLIVREDLGHGRRQA</sequence>
<dbReference type="Pfam" id="PF00931">
    <property type="entry name" value="NB-ARC"/>
    <property type="match status" value="1"/>
</dbReference>
<dbReference type="Proteomes" id="UP001432312">
    <property type="component" value="Chromosome"/>
</dbReference>
<reference evidence="3" key="1">
    <citation type="submission" date="2022-10" db="EMBL/GenBank/DDBJ databases">
        <title>The complete genomes of actinobacterial strains from the NBC collection.</title>
        <authorList>
            <person name="Joergensen T.S."/>
            <person name="Alvarez Arevalo M."/>
            <person name="Sterndorff E.B."/>
            <person name="Faurdal D."/>
            <person name="Vuksanovic O."/>
            <person name="Mourched A.-S."/>
            <person name="Charusanti P."/>
            <person name="Shaw S."/>
            <person name="Blin K."/>
            <person name="Weber T."/>
        </authorList>
    </citation>
    <scope>NUCLEOTIDE SEQUENCE</scope>
    <source>
        <strain evidence="3">NBC_00303</strain>
    </source>
</reference>
<feature type="domain" description="NB-ARC" evidence="2">
    <location>
        <begin position="134"/>
        <end position="284"/>
    </location>
</feature>
<dbReference type="Gene3D" id="3.40.50.300">
    <property type="entry name" value="P-loop containing nucleotide triphosphate hydrolases"/>
    <property type="match status" value="1"/>
</dbReference>
<dbReference type="EMBL" id="CP108036">
    <property type="protein sequence ID" value="WUN77136.1"/>
    <property type="molecule type" value="Genomic_DNA"/>
</dbReference>
<dbReference type="InterPro" id="IPR027417">
    <property type="entry name" value="P-loop_NTPase"/>
</dbReference>
<dbReference type="Pfam" id="PF13374">
    <property type="entry name" value="TPR_10"/>
    <property type="match status" value="5"/>
</dbReference>
<dbReference type="InterPro" id="IPR053137">
    <property type="entry name" value="NLR-like"/>
</dbReference>
<feature type="region of interest" description="Disordered" evidence="1">
    <location>
        <begin position="1"/>
        <end position="62"/>
    </location>
</feature>
<gene>
    <name evidence="3" type="ORF">OHA91_00640</name>
</gene>
<protein>
    <submittedName>
        <fullName evidence="3">Tetratricopeptide repeat protein</fullName>
    </submittedName>
</protein>
<dbReference type="GeneID" id="95494498"/>
<feature type="compositionally biased region" description="Basic residues" evidence="1">
    <location>
        <begin position="1"/>
        <end position="13"/>
    </location>
</feature>
<accession>A0ABZ1Q393</accession>
<dbReference type="Gene3D" id="1.25.40.10">
    <property type="entry name" value="Tetratricopeptide repeat domain"/>
    <property type="match status" value="2"/>
</dbReference>